<dbReference type="EMBL" id="CP109527">
    <property type="protein sequence ID" value="WTY33640.1"/>
    <property type="molecule type" value="Genomic_DNA"/>
</dbReference>
<keyword evidence="3" id="KW-1185">Reference proteome</keyword>
<dbReference type="InterPro" id="IPR017520">
    <property type="entry name" value="CHP03086"/>
</dbReference>
<evidence type="ECO:0000259" key="1">
    <source>
        <dbReference type="Pfam" id="PF11716"/>
    </source>
</evidence>
<dbReference type="InterPro" id="IPR024344">
    <property type="entry name" value="MDMPI_metal-binding"/>
</dbReference>
<dbReference type="GeneID" id="91376461"/>
<proteinExistence type="predicted"/>
<evidence type="ECO:0000313" key="2">
    <source>
        <dbReference type="EMBL" id="WTY33640.1"/>
    </source>
</evidence>
<dbReference type="SUPFAM" id="SSF109854">
    <property type="entry name" value="DinB/YfiT-like putative metalloenzymes"/>
    <property type="match status" value="1"/>
</dbReference>
<dbReference type="NCBIfam" id="TIGR03083">
    <property type="entry name" value="maleylpyruvate isomerase family mycothiol-dependent enzyme"/>
    <property type="match status" value="1"/>
</dbReference>
<organism evidence="2 3">
    <name type="scientific">Nocardia salmonicida</name>
    <dbReference type="NCBI Taxonomy" id="53431"/>
    <lineage>
        <taxon>Bacteria</taxon>
        <taxon>Bacillati</taxon>
        <taxon>Actinomycetota</taxon>
        <taxon>Actinomycetes</taxon>
        <taxon>Mycobacteriales</taxon>
        <taxon>Nocardiaceae</taxon>
        <taxon>Nocardia</taxon>
    </lineage>
</organism>
<reference evidence="2 3" key="1">
    <citation type="submission" date="2022-10" db="EMBL/GenBank/DDBJ databases">
        <title>The complete genomes of actinobacterial strains from the NBC collection.</title>
        <authorList>
            <person name="Joergensen T.S."/>
            <person name="Alvarez Arevalo M."/>
            <person name="Sterndorff E.B."/>
            <person name="Faurdal D."/>
            <person name="Vuksanovic O."/>
            <person name="Mourched A.-S."/>
            <person name="Charusanti P."/>
            <person name="Shaw S."/>
            <person name="Blin K."/>
            <person name="Weber T."/>
        </authorList>
    </citation>
    <scope>NUCLEOTIDE SEQUENCE [LARGE SCALE GENOMIC DNA]</scope>
    <source>
        <strain evidence="2 3">NBC_01413</strain>
    </source>
</reference>
<dbReference type="InterPro" id="IPR017517">
    <property type="entry name" value="Maleyloyr_isom"/>
</dbReference>
<accession>A0ABZ1N115</accession>
<evidence type="ECO:0000313" key="3">
    <source>
        <dbReference type="Proteomes" id="UP001621418"/>
    </source>
</evidence>
<gene>
    <name evidence="2" type="ORF">OG308_20130</name>
</gene>
<name>A0ABZ1N115_9NOCA</name>
<dbReference type="Pfam" id="PF11716">
    <property type="entry name" value="MDMPI_N"/>
    <property type="match status" value="1"/>
</dbReference>
<dbReference type="Proteomes" id="UP001621418">
    <property type="component" value="Chromosome"/>
</dbReference>
<dbReference type="NCBIfam" id="TIGR03086">
    <property type="entry name" value="TIGR03086 family metal-binding protein"/>
    <property type="match status" value="1"/>
</dbReference>
<dbReference type="RefSeq" id="WP_328662479.1">
    <property type="nucleotide sequence ID" value="NZ_CP108014.1"/>
</dbReference>
<protein>
    <submittedName>
        <fullName evidence="2">TIGR03086 family metal-binding protein</fullName>
    </submittedName>
</protein>
<feature type="domain" description="Mycothiol-dependent maleylpyruvate isomerase metal-binding" evidence="1">
    <location>
        <begin position="20"/>
        <end position="134"/>
    </location>
</feature>
<dbReference type="InterPro" id="IPR034660">
    <property type="entry name" value="DinB/YfiT-like"/>
</dbReference>
<sequence length="202" mass="21466">MRTISDEDRLLLARHERAVRLSIDAVEAASGASLSIETPCAGWDLRALLEHMGTQNRGFAAAARGGNDPAIWVVHHAVDPIGDYVRSAHDVIAAFATCEARTVFLPEIPPGHFPTATALGFHLIDSVVHAWDVARSVGHDIDVDSDLAPTALLIAEAVPTGTARLHPRAAFGPALEVADTTATLSRIVGILGRSPEWRPGRA</sequence>